<comment type="caution">
    <text evidence="2">The sequence shown here is derived from an EMBL/GenBank/DDBJ whole genome shotgun (WGS) entry which is preliminary data.</text>
</comment>
<evidence type="ECO:0000313" key="3">
    <source>
        <dbReference type="Proteomes" id="UP001595912"/>
    </source>
</evidence>
<dbReference type="SUPFAM" id="SSF51445">
    <property type="entry name" value="(Trans)glycosidases"/>
    <property type="match status" value="1"/>
</dbReference>
<gene>
    <name evidence="2" type="ORF">ACFPIJ_33770</name>
</gene>
<dbReference type="InterPro" id="IPR013780">
    <property type="entry name" value="Glyco_hydro_b"/>
</dbReference>
<accession>A0ABV9W480</accession>
<name>A0ABV9W480_9ACTN</name>
<dbReference type="Gene3D" id="3.20.20.80">
    <property type="entry name" value="Glycosidases"/>
    <property type="match status" value="1"/>
</dbReference>
<dbReference type="Gene3D" id="2.60.40.1180">
    <property type="entry name" value="Golgi alpha-mannosidase II"/>
    <property type="match status" value="1"/>
</dbReference>
<dbReference type="InterPro" id="IPR017853">
    <property type="entry name" value="GH"/>
</dbReference>
<dbReference type="RefSeq" id="WP_380121204.1">
    <property type="nucleotide sequence ID" value="NZ_JBHSIU010000046.1"/>
</dbReference>
<evidence type="ECO:0008006" key="4">
    <source>
        <dbReference type="Google" id="ProtNLM"/>
    </source>
</evidence>
<dbReference type="InterPro" id="IPR006311">
    <property type="entry name" value="TAT_signal"/>
</dbReference>
<feature type="chain" id="PRO_5046792215" description="Glycosyl hydrolase family 30 beta sandwich domain-containing protein" evidence="1">
    <location>
        <begin position="25"/>
        <end position="483"/>
    </location>
</feature>
<keyword evidence="1" id="KW-0732">Signal</keyword>
<organism evidence="2 3">
    <name type="scientific">Dactylosporangium cerinum</name>
    <dbReference type="NCBI Taxonomy" id="1434730"/>
    <lineage>
        <taxon>Bacteria</taxon>
        <taxon>Bacillati</taxon>
        <taxon>Actinomycetota</taxon>
        <taxon>Actinomycetes</taxon>
        <taxon>Micromonosporales</taxon>
        <taxon>Micromonosporaceae</taxon>
        <taxon>Dactylosporangium</taxon>
    </lineage>
</organism>
<keyword evidence="3" id="KW-1185">Reference proteome</keyword>
<protein>
    <recommendedName>
        <fullName evidence="4">Glycosyl hydrolase family 30 beta sandwich domain-containing protein</fullName>
    </recommendedName>
</protein>
<evidence type="ECO:0000256" key="1">
    <source>
        <dbReference type="SAM" id="SignalP"/>
    </source>
</evidence>
<dbReference type="PROSITE" id="PS51318">
    <property type="entry name" value="TAT"/>
    <property type="match status" value="1"/>
</dbReference>
<feature type="signal peptide" evidence="1">
    <location>
        <begin position="1"/>
        <end position="24"/>
    </location>
</feature>
<evidence type="ECO:0000313" key="2">
    <source>
        <dbReference type="EMBL" id="MFC5002784.1"/>
    </source>
</evidence>
<dbReference type="Proteomes" id="UP001595912">
    <property type="component" value="Unassembled WGS sequence"/>
</dbReference>
<reference evidence="3" key="1">
    <citation type="journal article" date="2019" name="Int. J. Syst. Evol. Microbiol.">
        <title>The Global Catalogue of Microorganisms (GCM) 10K type strain sequencing project: providing services to taxonomists for standard genome sequencing and annotation.</title>
        <authorList>
            <consortium name="The Broad Institute Genomics Platform"/>
            <consortium name="The Broad Institute Genome Sequencing Center for Infectious Disease"/>
            <person name="Wu L."/>
            <person name="Ma J."/>
        </authorList>
    </citation>
    <scope>NUCLEOTIDE SEQUENCE [LARGE SCALE GENOMIC DNA]</scope>
    <source>
        <strain evidence="3">CGMCC 4.7152</strain>
    </source>
</reference>
<sequence>MPLTRRTALAATAAGAAGAAGALAGATVRPEPAAAAVADYVIRHDQPRQTILGLGVEIQSDSIGSGNNGLPTATTSVPHDLVASERTRMYTDLLKIRDDRGFRYLRLALGLYLRGLDSTQKQIIGRWPTQLAELAELIAVSGIEGVSAEYWSPAPGWKSNGSYVGGTIASTDPGWLDQYGDAIVRDLAYLRDNGVPVKMFSLQNEPSIDYVAYSCCSYSNDQYYKAFKAIAPKIRAEFPGIFIHADAENGQRGRGGALIRADATALSQVDGWSFHRIGSDSNDQLQNNYTSDAAGKPVFSNEFEYQVPTSDWKMVNTAQSIMNWMTFQNSPTWFWLHALKPTYNSEASGYSLGFWRPYDDDDFTKYPNIAKGHWDYNPRNFNGIHGFVKYLPWNSVRYHVDEGTQRTEQRIMAWKTPQGKLVFAMTNRSLSTVTYTVDTGSTRAFQGQQYTPTARNTNLTDKTGPVLTLTLPPTSVQFWIERL</sequence>
<proteinExistence type="predicted"/>
<dbReference type="EMBL" id="JBHSIU010000046">
    <property type="protein sequence ID" value="MFC5002784.1"/>
    <property type="molecule type" value="Genomic_DNA"/>
</dbReference>